<evidence type="ECO:0000313" key="2">
    <source>
        <dbReference type="EMBL" id="SFC45596.1"/>
    </source>
</evidence>
<gene>
    <name evidence="2" type="ORF">SAMN02910406_01739</name>
</gene>
<organism evidence="2 3">
    <name type="scientific">Ruminococcus albus</name>
    <dbReference type="NCBI Taxonomy" id="1264"/>
    <lineage>
        <taxon>Bacteria</taxon>
        <taxon>Bacillati</taxon>
        <taxon>Bacillota</taxon>
        <taxon>Clostridia</taxon>
        <taxon>Eubacteriales</taxon>
        <taxon>Oscillospiraceae</taxon>
        <taxon>Ruminococcus</taxon>
    </lineage>
</organism>
<reference evidence="2 3" key="1">
    <citation type="submission" date="2016-10" db="EMBL/GenBank/DDBJ databases">
        <authorList>
            <person name="de Groot N.N."/>
        </authorList>
    </citation>
    <scope>NUCLEOTIDE SEQUENCE [LARGE SCALE GENOMIC DNA]</scope>
    <source>
        <strain evidence="2 3">AR67</strain>
    </source>
</reference>
<dbReference type="NCBIfam" id="TIGR02532">
    <property type="entry name" value="IV_pilin_GFxxxE"/>
    <property type="match status" value="1"/>
</dbReference>
<dbReference type="PROSITE" id="PS00409">
    <property type="entry name" value="PROKAR_NTER_METHYL"/>
    <property type="match status" value="1"/>
</dbReference>
<keyword evidence="1" id="KW-0472">Membrane</keyword>
<accession>A0A1I1JAV9</accession>
<evidence type="ECO:0000256" key="1">
    <source>
        <dbReference type="SAM" id="Phobius"/>
    </source>
</evidence>
<feature type="transmembrane region" description="Helical" evidence="1">
    <location>
        <begin position="12"/>
        <end position="32"/>
    </location>
</feature>
<protein>
    <submittedName>
        <fullName evidence="2">Prepilin-type N-terminal cleavage/methylation domain-containing protein</fullName>
    </submittedName>
</protein>
<dbReference type="Pfam" id="PF07963">
    <property type="entry name" value="N_methyl"/>
    <property type="match status" value="1"/>
</dbReference>
<proteinExistence type="predicted"/>
<evidence type="ECO:0000313" key="3">
    <source>
        <dbReference type="Proteomes" id="UP000182192"/>
    </source>
</evidence>
<name>A0A1I1JAV9_RUMAL</name>
<dbReference type="RefSeq" id="WP_074961179.1">
    <property type="nucleotide sequence ID" value="NZ_FOKQ01000013.1"/>
</dbReference>
<dbReference type="InterPro" id="IPR012902">
    <property type="entry name" value="N_methyl_site"/>
</dbReference>
<dbReference type="EMBL" id="FOKQ01000013">
    <property type="protein sequence ID" value="SFC45596.1"/>
    <property type="molecule type" value="Genomic_DNA"/>
</dbReference>
<sequence>MKKNNKKGFTLIELVIVATIMVMIMGAILNWIRPMNKFYERTQALADSNDVGSEVMDFVDDELRYATNVVVLQDYQGVPKLAEGYLVDTSGNISYTNAKFTNALIIDNENIRGSVFPDYNPTSTVSRRKQARGCIIKANIDPAMGIDTDNMKCLGTEPIYNDYGCTFDATLKVLENKSTYVTIDMELTRPRREGMSYVFDKFGFKQARDFELVNVNVLGSDKMMTAALYSSRDGATNPLDYTKFAQASNTGSNGNAGALYGQRHTYILYTRDVTEAEKVNIIIRDEKDSNQKITIQKNSGQNLTQDEYNSLWDRGKMNEDTTWKLYPDGKYKKKKLNDILCNGGGGEKLEKYITTSIISDIDCYYEYTYVDRNEPEKYFIFYDRFNEEKEDKLVGGVYEFSRQAPYYPPNPEDGSDGVVSMGYDGNCDQAGSFKFIGWSIYEDANGPVPEDDPDAAIAAGWFVNGAVYNSFMGPFYAIYDEDTNVEFTVQGMGDLNIGENSTADDLRNNPRYQDMKDEAEDNAPENEIFSHFEVVDPEDSSKTLGNIETVIGDLDYSKAPFEIIPVYKPNTRPNAYEVTIRIDNDIPQYQWNALIVSKKTNNGIHMEITQEDGTTEVMEENLYYHAQKTDIVFAGTIFKLYVYDDGEQNIEVQVGNFPGISVSGPDTIAFDGSKMIRG</sequence>
<keyword evidence="1" id="KW-1133">Transmembrane helix</keyword>
<dbReference type="OrthoDB" id="1819233at2"/>
<dbReference type="AlphaFoldDB" id="A0A1I1JAV9"/>
<dbReference type="Proteomes" id="UP000182192">
    <property type="component" value="Unassembled WGS sequence"/>
</dbReference>
<keyword evidence="1" id="KW-0812">Transmembrane</keyword>